<dbReference type="Proteomes" id="UP001141434">
    <property type="component" value="Unassembled WGS sequence"/>
</dbReference>
<evidence type="ECO:0000256" key="2">
    <source>
        <dbReference type="ARBA" id="ARBA00022723"/>
    </source>
</evidence>
<dbReference type="SUPFAM" id="SSF51735">
    <property type="entry name" value="NAD(P)-binding Rossmann-fold domains"/>
    <property type="match status" value="1"/>
</dbReference>
<dbReference type="PROSITE" id="PS00059">
    <property type="entry name" value="ADH_ZINC"/>
    <property type="match status" value="1"/>
</dbReference>
<dbReference type="FunFam" id="3.40.50.720:FF:000022">
    <property type="entry name" value="Cinnamyl alcohol dehydrogenase"/>
    <property type="match status" value="1"/>
</dbReference>
<feature type="domain" description="Enoyl reductase (ER)" evidence="6">
    <location>
        <begin position="9"/>
        <end position="329"/>
    </location>
</feature>
<dbReference type="Pfam" id="PF00107">
    <property type="entry name" value="ADH_zinc_N"/>
    <property type="match status" value="1"/>
</dbReference>
<evidence type="ECO:0000313" key="7">
    <source>
        <dbReference type="EMBL" id="KAJ5115115.1"/>
    </source>
</evidence>
<dbReference type="InterPro" id="IPR047109">
    <property type="entry name" value="CAD-like"/>
</dbReference>
<comment type="caution">
    <text evidence="7">The sequence shown here is derived from an EMBL/GenBank/DDBJ whole genome shotgun (WGS) entry which is preliminary data.</text>
</comment>
<organism evidence="7 8">
    <name type="scientific">Penicillium alfredii</name>
    <dbReference type="NCBI Taxonomy" id="1506179"/>
    <lineage>
        <taxon>Eukaryota</taxon>
        <taxon>Fungi</taxon>
        <taxon>Dikarya</taxon>
        <taxon>Ascomycota</taxon>
        <taxon>Pezizomycotina</taxon>
        <taxon>Eurotiomycetes</taxon>
        <taxon>Eurotiomycetidae</taxon>
        <taxon>Eurotiales</taxon>
        <taxon>Aspergillaceae</taxon>
        <taxon>Penicillium</taxon>
    </lineage>
</organism>
<keyword evidence="3 5" id="KW-0862">Zinc</keyword>
<dbReference type="SUPFAM" id="SSF50129">
    <property type="entry name" value="GroES-like"/>
    <property type="match status" value="1"/>
</dbReference>
<dbReference type="GO" id="GO:0016616">
    <property type="term" value="F:oxidoreductase activity, acting on the CH-OH group of donors, NAD or NADP as acceptor"/>
    <property type="evidence" value="ECO:0007669"/>
    <property type="project" value="InterPro"/>
</dbReference>
<reference evidence="7" key="2">
    <citation type="journal article" date="2023" name="IMA Fungus">
        <title>Comparative genomic study of the Penicillium genus elucidates a diverse pangenome and 15 lateral gene transfer events.</title>
        <authorList>
            <person name="Petersen C."/>
            <person name="Sorensen T."/>
            <person name="Nielsen M.R."/>
            <person name="Sondergaard T.E."/>
            <person name="Sorensen J.L."/>
            <person name="Fitzpatrick D.A."/>
            <person name="Frisvad J.C."/>
            <person name="Nielsen K.L."/>
        </authorList>
    </citation>
    <scope>NUCLEOTIDE SEQUENCE</scope>
    <source>
        <strain evidence="7">IBT 34128</strain>
    </source>
</reference>
<dbReference type="GO" id="GO:0008270">
    <property type="term" value="F:zinc ion binding"/>
    <property type="evidence" value="ECO:0007669"/>
    <property type="project" value="InterPro"/>
</dbReference>
<keyword evidence="2 5" id="KW-0479">Metal-binding</keyword>
<dbReference type="RefSeq" id="XP_056516307.1">
    <property type="nucleotide sequence ID" value="XM_056651457.1"/>
</dbReference>
<dbReference type="OrthoDB" id="1879366at2759"/>
<evidence type="ECO:0000256" key="3">
    <source>
        <dbReference type="ARBA" id="ARBA00022833"/>
    </source>
</evidence>
<dbReference type="InterPro" id="IPR036291">
    <property type="entry name" value="NAD(P)-bd_dom_sf"/>
</dbReference>
<sequence length="333" mass="36483">MPKFTVFKGSENGEIVERRTQYPDPTENEILVRITHSGLCGTDEHYKHANIVLGHEGAGVVESIGTKVASLKIENSGDRVGWGYGHGSCRQCKYCLRGEELYCDQRKIYGESNIDQGSFAQAAIWPEDFLYKIPDEISNADAAPLMCAGSAVFSPLHKFKISPTERVGVIGVGGLGHLAIQFAAKMGCQVVVLSGTQSKQAEALALGATEFHAFTDSPPAMEPLDHVLVTSAKQPNWEAIFQLMAPGGTIYALTVDMDEMKFPYLPLVMKALRIQGSLPAARGSQREMLNFAARHRIKPIVMTFPLSQNGIEEAMKTLREGKMRYRGVLVHDA</sequence>
<dbReference type="InterPro" id="IPR011032">
    <property type="entry name" value="GroES-like_sf"/>
</dbReference>
<dbReference type="GeneID" id="81390625"/>
<evidence type="ECO:0000313" key="8">
    <source>
        <dbReference type="Proteomes" id="UP001141434"/>
    </source>
</evidence>
<dbReference type="Pfam" id="PF08240">
    <property type="entry name" value="ADH_N"/>
    <property type="match status" value="1"/>
</dbReference>
<dbReference type="Gene3D" id="3.90.180.10">
    <property type="entry name" value="Medium-chain alcohol dehydrogenases, catalytic domain"/>
    <property type="match status" value="1"/>
</dbReference>
<dbReference type="InterPro" id="IPR002328">
    <property type="entry name" value="ADH_Zn_CS"/>
</dbReference>
<gene>
    <name evidence="7" type="ORF">NUU61_000874</name>
</gene>
<dbReference type="EMBL" id="JAPMSZ010000001">
    <property type="protein sequence ID" value="KAJ5115115.1"/>
    <property type="molecule type" value="Genomic_DNA"/>
</dbReference>
<dbReference type="InterPro" id="IPR013154">
    <property type="entry name" value="ADH-like_N"/>
</dbReference>
<dbReference type="AlphaFoldDB" id="A0A9W9GBR4"/>
<keyword evidence="8" id="KW-1185">Reference proteome</keyword>
<dbReference type="Gene3D" id="3.40.50.720">
    <property type="entry name" value="NAD(P)-binding Rossmann-like Domain"/>
    <property type="match status" value="1"/>
</dbReference>
<evidence type="ECO:0000256" key="1">
    <source>
        <dbReference type="ARBA" id="ARBA00001947"/>
    </source>
</evidence>
<keyword evidence="4" id="KW-0560">Oxidoreductase</keyword>
<reference evidence="7" key="1">
    <citation type="submission" date="2022-11" db="EMBL/GenBank/DDBJ databases">
        <authorList>
            <person name="Petersen C."/>
        </authorList>
    </citation>
    <scope>NUCLEOTIDE SEQUENCE</scope>
    <source>
        <strain evidence="7">IBT 34128</strain>
    </source>
</reference>
<dbReference type="InterPro" id="IPR013149">
    <property type="entry name" value="ADH-like_C"/>
</dbReference>
<name>A0A9W9GBR4_9EURO</name>
<proteinExistence type="inferred from homology"/>
<dbReference type="PANTHER" id="PTHR42683">
    <property type="entry name" value="ALDEHYDE REDUCTASE"/>
    <property type="match status" value="1"/>
</dbReference>
<dbReference type="SMART" id="SM00829">
    <property type="entry name" value="PKS_ER"/>
    <property type="match status" value="1"/>
</dbReference>
<dbReference type="InterPro" id="IPR020843">
    <property type="entry name" value="ER"/>
</dbReference>
<comment type="similarity">
    <text evidence="5">Belongs to the zinc-containing alcohol dehydrogenase family.</text>
</comment>
<evidence type="ECO:0000256" key="4">
    <source>
        <dbReference type="ARBA" id="ARBA00023002"/>
    </source>
</evidence>
<evidence type="ECO:0000259" key="6">
    <source>
        <dbReference type="SMART" id="SM00829"/>
    </source>
</evidence>
<accession>A0A9W9GBR4</accession>
<protein>
    <recommendedName>
        <fullName evidence="6">Enoyl reductase (ER) domain-containing protein</fullName>
    </recommendedName>
</protein>
<dbReference type="CDD" id="cd05283">
    <property type="entry name" value="CAD1"/>
    <property type="match status" value="1"/>
</dbReference>
<comment type="cofactor">
    <cofactor evidence="1 5">
        <name>Zn(2+)</name>
        <dbReference type="ChEBI" id="CHEBI:29105"/>
    </cofactor>
</comment>
<evidence type="ECO:0000256" key="5">
    <source>
        <dbReference type="RuleBase" id="RU361277"/>
    </source>
</evidence>